<keyword evidence="4" id="KW-0560">Oxidoreductase</keyword>
<evidence type="ECO:0000256" key="4">
    <source>
        <dbReference type="ARBA" id="ARBA00023002"/>
    </source>
</evidence>
<evidence type="ECO:0000256" key="3">
    <source>
        <dbReference type="ARBA" id="ARBA00022857"/>
    </source>
</evidence>
<dbReference type="GeneID" id="64978029"/>
<dbReference type="InterPro" id="IPR050775">
    <property type="entry name" value="FAD-binding_Monooxygenases"/>
</dbReference>
<dbReference type="RefSeq" id="XP_041560218.1">
    <property type="nucleotide sequence ID" value="XM_041694382.1"/>
</dbReference>
<dbReference type="InterPro" id="IPR036188">
    <property type="entry name" value="FAD/NAD-bd_sf"/>
</dbReference>
<dbReference type="InterPro" id="IPR020946">
    <property type="entry name" value="Flavin_mOase-like"/>
</dbReference>
<reference evidence="5" key="1">
    <citation type="submission" date="2021-01" db="EMBL/GenBank/DDBJ databases">
        <authorList>
            <consortium name="Aspergillus puulaauensis MK2 genome sequencing consortium"/>
            <person name="Kazuki M."/>
            <person name="Futagami T."/>
        </authorList>
    </citation>
    <scope>NUCLEOTIDE SEQUENCE</scope>
    <source>
        <strain evidence="5">MK2</strain>
    </source>
</reference>
<dbReference type="PANTHER" id="PTHR43098">
    <property type="entry name" value="L-ORNITHINE N(5)-MONOOXYGENASE-RELATED"/>
    <property type="match status" value="1"/>
</dbReference>
<dbReference type="Gene3D" id="3.50.50.60">
    <property type="entry name" value="FAD/NAD(P)-binding domain"/>
    <property type="match status" value="2"/>
</dbReference>
<dbReference type="PANTHER" id="PTHR43098:SF5">
    <property type="entry name" value="DUAL-FUNCTIONAL MONOOXYGENASE_METHYLTRANSFERASE PSOF"/>
    <property type="match status" value="1"/>
</dbReference>
<protein>
    <recommendedName>
        <fullName evidence="7">Cyclohexanone monooxygenase</fullName>
    </recommendedName>
</protein>
<dbReference type="GO" id="GO:0050660">
    <property type="term" value="F:flavin adenine dinucleotide binding"/>
    <property type="evidence" value="ECO:0007669"/>
    <property type="project" value="InterPro"/>
</dbReference>
<evidence type="ECO:0000256" key="1">
    <source>
        <dbReference type="ARBA" id="ARBA00022630"/>
    </source>
</evidence>
<dbReference type="KEGG" id="apuu:APUU_61080S"/>
<dbReference type="SUPFAM" id="SSF51905">
    <property type="entry name" value="FAD/NAD(P)-binding domain"/>
    <property type="match status" value="1"/>
</dbReference>
<dbReference type="AlphaFoldDB" id="A0A7R8ARE8"/>
<keyword evidence="3" id="KW-0521">NADP</keyword>
<dbReference type="Proteomes" id="UP000654913">
    <property type="component" value="Chromosome 6"/>
</dbReference>
<keyword evidence="1" id="KW-0285">Flavoprotein</keyword>
<evidence type="ECO:0000256" key="2">
    <source>
        <dbReference type="ARBA" id="ARBA00022827"/>
    </source>
</evidence>
<evidence type="ECO:0000313" key="5">
    <source>
        <dbReference type="EMBL" id="BCS28032.1"/>
    </source>
</evidence>
<sequence length="561" mass="62663">MGSASEQQLDVLIVGAGFSGICQAYSLRNLGLSVKVIDALPDVGGTWLTNIYPGALSDTESFVYRFSWDRDDQKAQPWNRRYLRQPEILAYLNRIVAKHDLRKYMQFNTEMLSATWDQGTSTWAVQTSTAEVFRVRYFIPALGVLSKVYLPDIPGVSTFNGCFTHSSSWPKDLDVRNKRIGVIGCGASGVQIITNTAPIVKSLRAFIRHPQFTVPNNDRPISPAHMNWLNENYDQIWEQVRDSFSGFGFVESNRPFFSVPPERRHELLEDQWNNGNGMHFLLEIFNDIVTNQKANEEVCDFLRSKIRCIVNDPEKARKLIPDELFARRPVSNDGYYDTFNRENVSIVDLKEQPIVEVTPDGIRTGDGTLHELDVIIFATGFDAIEGNLMRVNITGCDGRSLKDVWAAGPKAYLGTFVSGFPNMFIVNGPQSSFGNVPQSIQASVDLITCAIQQAETARRDLGAMGIVVATPEAQEGWDHLCRELAKGSILSKSKYSWLNGGNIPGKPNSVRAYLGGLNSYRAEWNKAVNETWEGFEPLSSPLVGNSSAHAKQRSENFMCPP</sequence>
<proteinExistence type="predicted"/>
<accession>A0A7R8ARE8</accession>
<name>A0A7R8ARE8_9EURO</name>
<keyword evidence="6" id="KW-1185">Reference proteome</keyword>
<evidence type="ECO:0008006" key="7">
    <source>
        <dbReference type="Google" id="ProtNLM"/>
    </source>
</evidence>
<organism evidence="5 6">
    <name type="scientific">Aspergillus puulaauensis</name>
    <dbReference type="NCBI Taxonomy" id="1220207"/>
    <lineage>
        <taxon>Eukaryota</taxon>
        <taxon>Fungi</taxon>
        <taxon>Dikarya</taxon>
        <taxon>Ascomycota</taxon>
        <taxon>Pezizomycotina</taxon>
        <taxon>Eurotiomycetes</taxon>
        <taxon>Eurotiomycetidae</taxon>
        <taxon>Eurotiales</taxon>
        <taxon>Aspergillaceae</taxon>
        <taxon>Aspergillus</taxon>
    </lineage>
</organism>
<gene>
    <name evidence="5" type="ORF">APUU_61080S</name>
</gene>
<dbReference type="OrthoDB" id="66881at2759"/>
<dbReference type="GO" id="GO:0050661">
    <property type="term" value="F:NADP binding"/>
    <property type="evidence" value="ECO:0007669"/>
    <property type="project" value="InterPro"/>
</dbReference>
<dbReference type="GO" id="GO:0004499">
    <property type="term" value="F:N,N-dimethylaniline monooxygenase activity"/>
    <property type="evidence" value="ECO:0007669"/>
    <property type="project" value="InterPro"/>
</dbReference>
<reference evidence="5" key="2">
    <citation type="submission" date="2021-02" db="EMBL/GenBank/DDBJ databases">
        <title>Aspergillus puulaauensis MK2 genome sequence.</title>
        <authorList>
            <person name="Futagami T."/>
            <person name="Mori K."/>
            <person name="Kadooka C."/>
            <person name="Tanaka T."/>
        </authorList>
    </citation>
    <scope>NUCLEOTIDE SEQUENCE</scope>
    <source>
        <strain evidence="5">MK2</strain>
    </source>
</reference>
<dbReference type="EMBL" id="AP024448">
    <property type="protein sequence ID" value="BCS28032.1"/>
    <property type="molecule type" value="Genomic_DNA"/>
</dbReference>
<dbReference type="Pfam" id="PF00743">
    <property type="entry name" value="FMO-like"/>
    <property type="match status" value="1"/>
</dbReference>
<evidence type="ECO:0000313" key="6">
    <source>
        <dbReference type="Proteomes" id="UP000654913"/>
    </source>
</evidence>
<keyword evidence="2" id="KW-0274">FAD</keyword>